<dbReference type="RefSeq" id="WP_270125975.1">
    <property type="nucleotide sequence ID" value="NZ_CP115396.1"/>
</dbReference>
<reference evidence="1 2" key="1">
    <citation type="journal article" date="2011" name="Int. J. Syst. Evol. Microbiol.">
        <title>Hymenobacter yonginensis sp. nov., isolated from a mesotrophic artificial lake.</title>
        <authorList>
            <person name="Joung Y."/>
            <person name="Cho S.H."/>
            <person name="Kim H."/>
            <person name="Kim S.B."/>
            <person name="Joh K."/>
        </authorList>
    </citation>
    <scope>NUCLEOTIDE SEQUENCE [LARGE SCALE GENOMIC DNA]</scope>
    <source>
        <strain evidence="1 2">KCTC 22745</strain>
    </source>
</reference>
<keyword evidence="2" id="KW-1185">Reference proteome</keyword>
<dbReference type="EMBL" id="CP115396">
    <property type="protein sequence ID" value="WBO83589.1"/>
    <property type="molecule type" value="Genomic_DNA"/>
</dbReference>
<evidence type="ECO:0000313" key="1">
    <source>
        <dbReference type="EMBL" id="WBO83589.1"/>
    </source>
</evidence>
<evidence type="ECO:0008006" key="3">
    <source>
        <dbReference type="Google" id="ProtNLM"/>
    </source>
</evidence>
<accession>A0ABY7PLK6</accession>
<proteinExistence type="predicted"/>
<dbReference type="Proteomes" id="UP001211872">
    <property type="component" value="Chromosome"/>
</dbReference>
<gene>
    <name evidence="1" type="ORF">O9Z63_14520</name>
</gene>
<protein>
    <recommendedName>
        <fullName evidence="3">TFIIS-type domain-containing protein</fullName>
    </recommendedName>
</protein>
<sequence length="50" mass="5585">MKTKICAHCQTEATTLYRIQTPAEGKSWIFVCESCCLKAKPLPGYRYGGT</sequence>
<organism evidence="1 2">
    <name type="scientific">Hymenobacter yonginensis</name>
    <dbReference type="NCBI Taxonomy" id="748197"/>
    <lineage>
        <taxon>Bacteria</taxon>
        <taxon>Pseudomonadati</taxon>
        <taxon>Bacteroidota</taxon>
        <taxon>Cytophagia</taxon>
        <taxon>Cytophagales</taxon>
        <taxon>Hymenobacteraceae</taxon>
        <taxon>Hymenobacter</taxon>
    </lineage>
</organism>
<name>A0ABY7PLK6_9BACT</name>
<evidence type="ECO:0000313" key="2">
    <source>
        <dbReference type="Proteomes" id="UP001211872"/>
    </source>
</evidence>